<evidence type="ECO:0000313" key="2">
    <source>
        <dbReference type="Proteomes" id="UP000178601"/>
    </source>
</evidence>
<dbReference type="EMBL" id="MFMQ01000029">
    <property type="protein sequence ID" value="OGG91916.1"/>
    <property type="molecule type" value="Genomic_DNA"/>
</dbReference>
<dbReference type="Proteomes" id="UP000178601">
    <property type="component" value="Unassembled WGS sequence"/>
</dbReference>
<evidence type="ECO:0000313" key="1">
    <source>
        <dbReference type="EMBL" id="OGG91916.1"/>
    </source>
</evidence>
<protein>
    <recommendedName>
        <fullName evidence="3">50S ribosomal protein L33</fullName>
    </recommendedName>
</protein>
<proteinExistence type="predicted"/>
<evidence type="ECO:0008006" key="3">
    <source>
        <dbReference type="Google" id="ProtNLM"/>
    </source>
</evidence>
<name>A0A1F6G1E0_9BACT</name>
<organism evidence="1 2">
    <name type="scientific">Candidatus Kaiserbacteria bacterium RIFCSPLOWO2_12_FULL_53_8</name>
    <dbReference type="NCBI Taxonomy" id="1798529"/>
    <lineage>
        <taxon>Bacteria</taxon>
        <taxon>Candidatus Kaiseribacteriota</taxon>
    </lineage>
</organism>
<accession>A0A1F6G1E0</accession>
<comment type="caution">
    <text evidence="1">The sequence shown here is derived from an EMBL/GenBank/DDBJ whole genome shotgun (WGS) entry which is preliminary data.</text>
</comment>
<sequence length="67" mass="7794">MPRGKRTVFAGYCKECNRRNASVRLHRQKGAKSWKDFGPTEGQLQKFCKGCRKRTPIKLKEEKHSSN</sequence>
<gene>
    <name evidence="1" type="ORF">A3H16_02710</name>
</gene>
<reference evidence="1 2" key="1">
    <citation type="journal article" date="2016" name="Nat. Commun.">
        <title>Thousands of microbial genomes shed light on interconnected biogeochemical processes in an aquifer system.</title>
        <authorList>
            <person name="Anantharaman K."/>
            <person name="Brown C.T."/>
            <person name="Hug L.A."/>
            <person name="Sharon I."/>
            <person name="Castelle C.J."/>
            <person name="Probst A.J."/>
            <person name="Thomas B.C."/>
            <person name="Singh A."/>
            <person name="Wilkins M.J."/>
            <person name="Karaoz U."/>
            <person name="Brodie E.L."/>
            <person name="Williams K.H."/>
            <person name="Hubbard S.S."/>
            <person name="Banfield J.F."/>
        </authorList>
    </citation>
    <scope>NUCLEOTIDE SEQUENCE [LARGE SCALE GENOMIC DNA]</scope>
</reference>
<dbReference type="AlphaFoldDB" id="A0A1F6G1E0"/>